<accession>A0A417Z4P9</accession>
<reference evidence="9 10" key="1">
    <citation type="submission" date="2018-08" db="EMBL/GenBank/DDBJ databases">
        <title>Whole genome sequence analysis of Dermacoccus abyssi bacteria isolated from Deep Mariana trench Micromonospora spp reveals genes involved in the environmental adaptation and production of secondary metabolites.</title>
        <authorList>
            <person name="Abdel-Mageed W.M."/>
            <person name="Lehri B."/>
            <person name="Nouioui I."/>
            <person name="Goodfellow I."/>
            <person name="Jaspars M."/>
            <person name="Karlyshev A."/>
        </authorList>
    </citation>
    <scope>NUCLEOTIDE SEQUENCE [LARGE SCALE GENOMIC DNA]</scope>
    <source>
        <strain evidence="9 10">MT1.1</strain>
    </source>
</reference>
<evidence type="ECO:0000259" key="8">
    <source>
        <dbReference type="Pfam" id="PF06271"/>
    </source>
</evidence>
<evidence type="ECO:0000256" key="5">
    <source>
        <dbReference type="ARBA" id="ARBA00023136"/>
    </source>
</evidence>
<keyword evidence="3 7" id="KW-0812">Transmembrane</keyword>
<dbReference type="RefSeq" id="WP_118913467.1">
    <property type="nucleotide sequence ID" value="NZ_CBCRVH010000009.1"/>
</dbReference>
<dbReference type="PANTHER" id="PTHR36115">
    <property type="entry name" value="PROLINE-RICH ANTIGEN HOMOLOG-RELATED"/>
    <property type="match status" value="1"/>
</dbReference>
<evidence type="ECO:0000256" key="2">
    <source>
        <dbReference type="ARBA" id="ARBA00022475"/>
    </source>
</evidence>
<feature type="domain" description="RDD" evidence="8">
    <location>
        <begin position="102"/>
        <end position="246"/>
    </location>
</feature>
<keyword evidence="2" id="KW-1003">Cell membrane</keyword>
<evidence type="ECO:0000256" key="3">
    <source>
        <dbReference type="ARBA" id="ARBA00022692"/>
    </source>
</evidence>
<dbReference type="GO" id="GO:0005886">
    <property type="term" value="C:plasma membrane"/>
    <property type="evidence" value="ECO:0007669"/>
    <property type="project" value="UniProtKB-SubCell"/>
</dbReference>
<dbReference type="InterPro" id="IPR010432">
    <property type="entry name" value="RDD"/>
</dbReference>
<dbReference type="EMBL" id="QWLM01000008">
    <property type="protein sequence ID" value="RHW45720.1"/>
    <property type="molecule type" value="Genomic_DNA"/>
</dbReference>
<evidence type="ECO:0000256" key="4">
    <source>
        <dbReference type="ARBA" id="ARBA00022989"/>
    </source>
</evidence>
<comment type="caution">
    <text evidence="9">The sequence shown here is derived from an EMBL/GenBank/DDBJ whole genome shotgun (WGS) entry which is preliminary data.</text>
</comment>
<feature type="transmembrane region" description="Helical" evidence="7">
    <location>
        <begin position="109"/>
        <end position="134"/>
    </location>
</feature>
<dbReference type="Proteomes" id="UP000285376">
    <property type="component" value="Unassembled WGS sequence"/>
</dbReference>
<dbReference type="PANTHER" id="PTHR36115:SF6">
    <property type="entry name" value="PROLINE-RICH ANTIGEN HOMOLOG"/>
    <property type="match status" value="1"/>
</dbReference>
<keyword evidence="4 7" id="KW-1133">Transmembrane helix</keyword>
<dbReference type="AlphaFoldDB" id="A0A417Z4P9"/>
<dbReference type="Pfam" id="PF06271">
    <property type="entry name" value="RDD"/>
    <property type="match status" value="1"/>
</dbReference>
<feature type="transmembrane region" description="Helical" evidence="7">
    <location>
        <begin position="154"/>
        <end position="177"/>
    </location>
</feature>
<organism evidence="9 10">
    <name type="scientific">Dermacoccus abyssi</name>
    <dbReference type="NCBI Taxonomy" id="322596"/>
    <lineage>
        <taxon>Bacteria</taxon>
        <taxon>Bacillati</taxon>
        <taxon>Actinomycetota</taxon>
        <taxon>Actinomycetes</taxon>
        <taxon>Micrococcales</taxon>
        <taxon>Dermacoccaceae</taxon>
        <taxon>Dermacoccus</taxon>
    </lineage>
</organism>
<evidence type="ECO:0000256" key="1">
    <source>
        <dbReference type="ARBA" id="ARBA00004651"/>
    </source>
</evidence>
<evidence type="ECO:0000256" key="6">
    <source>
        <dbReference type="SAM" id="MobiDB-lite"/>
    </source>
</evidence>
<name>A0A417Z4P9_9MICO</name>
<proteinExistence type="predicted"/>
<comment type="subcellular location">
    <subcellularLocation>
        <location evidence="1">Cell membrane</location>
        <topology evidence="1">Multi-pass membrane protein</topology>
    </subcellularLocation>
</comment>
<feature type="region of interest" description="Disordered" evidence="6">
    <location>
        <begin position="1"/>
        <end position="75"/>
    </location>
</feature>
<evidence type="ECO:0000256" key="7">
    <source>
        <dbReference type="SAM" id="Phobius"/>
    </source>
</evidence>
<sequence>MSTNDPHGPGGLGDQFNANAHGQNNGGQYGQQPYGQQPGDDAYGQQGNQHYGQQRYGQQQYGQQGHDAYGQGGQQYGQPAYGAQPGYGQQQFGAMAQAPMPYAHWGKRVLAYLLDTLIMMPFIIIAAIAMGTSMSDLETSTDVYGNTTTTGSPSTGALALGMLCYLVVFAFSIWNLVFRQGKTGQSLGKKWTGITLLSEQTGQPLGAGMTFVRGLAHFLDSLPCNIGYLWPLWDTKRQTFADKIMNSVVVEKPNS</sequence>
<evidence type="ECO:0000313" key="9">
    <source>
        <dbReference type="EMBL" id="RHW45720.1"/>
    </source>
</evidence>
<keyword evidence="5 7" id="KW-0472">Membrane</keyword>
<feature type="compositionally biased region" description="Low complexity" evidence="6">
    <location>
        <begin position="30"/>
        <end position="69"/>
    </location>
</feature>
<evidence type="ECO:0000313" key="10">
    <source>
        <dbReference type="Proteomes" id="UP000285376"/>
    </source>
</evidence>
<gene>
    <name evidence="9" type="ORF">D1832_08445</name>
</gene>
<protein>
    <submittedName>
        <fullName evidence="9">RDD family protein</fullName>
    </submittedName>
</protein>
<dbReference type="InterPro" id="IPR051791">
    <property type="entry name" value="Pra-immunoreactive"/>
</dbReference>